<dbReference type="RefSeq" id="WP_100652952.1">
    <property type="nucleotide sequence ID" value="NZ_CP050899.1"/>
</dbReference>
<evidence type="ECO:0000313" key="3">
    <source>
        <dbReference type="Proteomes" id="UP000500870"/>
    </source>
</evidence>
<evidence type="ECO:0000313" key="2">
    <source>
        <dbReference type="EMBL" id="QIX24418.1"/>
    </source>
</evidence>
<sequence length="386" mass="44652">MSDESEYEFFKLRKQAKTYISKVFTFNGQNPEPLRNVKMVFEGNDKVLVGEVEAAMCLRLTGNVRKTQVSALVTQDDKNIKRITLQTFKTRAGDWIEAVEKDEFTFRADEFERLLGFLAQIKFIDLTNKENFQIEDISTKAGPKAIIDASDRGIIERIRSMPDGQRNGLLRALQESLTDEEINILLGRRQGLEEYEEHMRVGDWSEAQWQDFFEREQWVFGYGLDYRVMRQFGREMTVGMGGTDNQNKPVIDFLMSFTDYTVLVEIKRPDTPIFRANRGGRAGTWEFSQEFMSAVSQIIEQKAEWLSFAQTGEHYNKAGTETLAARTRNTKSILVIGSHSEFSPADDPRAANIKRDTFELFRRETRSIDIVTFDELLERARFITRS</sequence>
<dbReference type="AlphaFoldDB" id="A0A6H0ZUK6"/>
<proteinExistence type="predicted"/>
<dbReference type="Proteomes" id="UP000500870">
    <property type="component" value="Chromosome 3"/>
</dbReference>
<evidence type="ECO:0000259" key="1">
    <source>
        <dbReference type="Pfam" id="PF14082"/>
    </source>
</evidence>
<protein>
    <submittedName>
        <fullName evidence="2">DUF4263 domain-containing protein</fullName>
    </submittedName>
</protein>
<gene>
    <name evidence="2" type="ORF">FOB41_25400</name>
</gene>
<name>A0A6H0ZUK6_9HYPH</name>
<dbReference type="InterPro" id="IPR025359">
    <property type="entry name" value="SduA_C"/>
</dbReference>
<dbReference type="EMBL" id="CP050899">
    <property type="protein sequence ID" value="QIX24418.1"/>
    <property type="molecule type" value="Genomic_DNA"/>
</dbReference>
<organism evidence="2 3">
    <name type="scientific">Agrobacterium pusense</name>
    <dbReference type="NCBI Taxonomy" id="648995"/>
    <lineage>
        <taxon>Bacteria</taxon>
        <taxon>Pseudomonadati</taxon>
        <taxon>Pseudomonadota</taxon>
        <taxon>Alphaproteobacteria</taxon>
        <taxon>Hyphomicrobiales</taxon>
        <taxon>Rhizobiaceae</taxon>
        <taxon>Rhizobium/Agrobacterium group</taxon>
        <taxon>Agrobacterium</taxon>
    </lineage>
</organism>
<reference evidence="2 3" key="1">
    <citation type="submission" date="2020-04" db="EMBL/GenBank/DDBJ databases">
        <title>FDA dAtabase for Regulatory Grade micrObial Sequences (FDA-ARGOS): Supporting development and validation of Infectious Disease Dx tests.</title>
        <authorList>
            <person name="Sciortino C."/>
            <person name="Tallon L."/>
            <person name="Sadzewicz L."/>
            <person name="Vavikolanu K."/>
            <person name="Mehta A."/>
            <person name="Aluvathingal J."/>
            <person name="Nadendla S."/>
            <person name="Nandy P."/>
            <person name="Geyer C."/>
            <person name="Yan Y."/>
            <person name="Sichtig H."/>
        </authorList>
    </citation>
    <scope>NUCLEOTIDE SEQUENCE [LARGE SCALE GENOMIC DNA]</scope>
    <source>
        <strain evidence="2 3">FDAARGOS_633</strain>
    </source>
</reference>
<accession>A0A6H0ZUK6</accession>
<dbReference type="Pfam" id="PF14082">
    <property type="entry name" value="SduA_C"/>
    <property type="match status" value="1"/>
</dbReference>
<feature type="domain" description="Shedu protein SduA C-terminal" evidence="1">
    <location>
        <begin position="205"/>
        <end position="377"/>
    </location>
</feature>